<name>A0A0V8JJC4_9BACI</name>
<feature type="binding site" evidence="3">
    <location>
        <begin position="360"/>
        <end position="362"/>
    </location>
    <ligand>
        <name>substrate</name>
    </ligand>
</feature>
<organism evidence="8 9">
    <name type="scientific">Priestia veravalensis</name>
    <dbReference type="NCBI Taxonomy" id="1414648"/>
    <lineage>
        <taxon>Bacteria</taxon>
        <taxon>Bacillati</taxon>
        <taxon>Bacillota</taxon>
        <taxon>Bacilli</taxon>
        <taxon>Bacillales</taxon>
        <taxon>Bacillaceae</taxon>
        <taxon>Priestia</taxon>
    </lineage>
</organism>
<feature type="chain" id="PRO_5006893957" evidence="7">
    <location>
        <begin position="31"/>
        <end position="496"/>
    </location>
</feature>
<comment type="similarity">
    <text evidence="1 6">Belongs to the glycosyl hydrolase 68 family.</text>
</comment>
<feature type="binding site" evidence="3">
    <location>
        <position position="179"/>
    </location>
    <ligand>
        <name>substrate</name>
    </ligand>
</feature>
<keyword evidence="4" id="KW-0479">Metal-binding</keyword>
<feature type="binding site" evidence="3">
    <location>
        <position position="380"/>
    </location>
    <ligand>
        <name>substrate</name>
    </ligand>
</feature>
<feature type="binding site" evidence="3">
    <location>
        <begin position="266"/>
        <end position="267"/>
    </location>
    <ligand>
        <name>substrate</name>
    </ligand>
</feature>
<dbReference type="GO" id="GO:0050053">
    <property type="term" value="F:levansucrase activity"/>
    <property type="evidence" value="ECO:0007669"/>
    <property type="project" value="InterPro"/>
</dbReference>
<feature type="active site" description="Nucleophile" evidence="2">
    <location>
        <position position="101"/>
    </location>
</feature>
<keyword evidence="4" id="KW-0106">Calcium</keyword>
<keyword evidence="9" id="KW-1185">Reference proteome</keyword>
<feature type="signal peptide" evidence="7">
    <location>
        <begin position="1"/>
        <end position="30"/>
    </location>
</feature>
<evidence type="ECO:0000256" key="4">
    <source>
        <dbReference type="PIRSR" id="PIRSR603469-3"/>
    </source>
</evidence>
<protein>
    <submittedName>
        <fullName evidence="8">Levansucrase</fullName>
    </submittedName>
</protein>
<evidence type="ECO:0000313" key="8">
    <source>
        <dbReference type="EMBL" id="KSU87156.1"/>
    </source>
</evidence>
<dbReference type="Gene3D" id="2.115.10.20">
    <property type="entry name" value="Glycosyl hydrolase domain, family 43"/>
    <property type="match status" value="1"/>
</dbReference>
<dbReference type="InterPro" id="IPR003469">
    <property type="entry name" value="Glyco_hydro_68"/>
</dbReference>
<evidence type="ECO:0000256" key="1">
    <source>
        <dbReference type="ARBA" id="ARBA00006775"/>
    </source>
</evidence>
<evidence type="ECO:0000256" key="5">
    <source>
        <dbReference type="PIRSR" id="PIRSR603469-4"/>
    </source>
</evidence>
<evidence type="ECO:0000313" key="9">
    <source>
        <dbReference type="Proteomes" id="UP000053681"/>
    </source>
</evidence>
<comment type="cofactor">
    <cofactor evidence="4">
        <name>Ca(2+)</name>
        <dbReference type="ChEBI" id="CHEBI:29108"/>
    </cofactor>
</comment>
<comment type="caution">
    <text evidence="8">The sequence shown here is derived from an EMBL/GenBank/DDBJ whole genome shotgun (WGS) entry which is preliminary data.</text>
</comment>
<dbReference type="EMBL" id="LNQP01000052">
    <property type="protein sequence ID" value="KSU87156.1"/>
    <property type="molecule type" value="Genomic_DNA"/>
</dbReference>
<dbReference type="RefSeq" id="WP_025910430.1">
    <property type="nucleotide sequence ID" value="NZ_KQ758667.1"/>
</dbReference>
<dbReference type="SUPFAM" id="SSF75005">
    <property type="entry name" value="Arabinanase/levansucrase/invertase"/>
    <property type="match status" value="1"/>
</dbReference>
<dbReference type="Pfam" id="PF02435">
    <property type="entry name" value="Glyco_hydro_68"/>
    <property type="match status" value="1"/>
</dbReference>
<evidence type="ECO:0000256" key="2">
    <source>
        <dbReference type="PIRSR" id="PIRSR603469-1"/>
    </source>
</evidence>
<dbReference type="InterPro" id="IPR023296">
    <property type="entry name" value="Glyco_hydro_beta-prop_sf"/>
</dbReference>
<feature type="binding site" evidence="4">
    <location>
        <position position="359"/>
    </location>
    <ligand>
        <name>Ca(2+)</name>
        <dbReference type="ChEBI" id="CHEBI:29108"/>
        <label>1</label>
    </ligand>
</feature>
<accession>A0A0V8JJC4</accession>
<evidence type="ECO:0000256" key="7">
    <source>
        <dbReference type="SAM" id="SignalP"/>
    </source>
</evidence>
<feature type="binding site" evidence="4">
    <location>
        <position position="330"/>
    </location>
    <ligand>
        <name>Ca(2+)</name>
        <dbReference type="ChEBI" id="CHEBI:29108"/>
        <label>1</label>
    </ligand>
</feature>
<reference evidence="8 9" key="1">
    <citation type="submission" date="2015-11" db="EMBL/GenBank/DDBJ databases">
        <title>Bacillus caseinolyticus sp nov.</title>
        <authorList>
            <person name="Dastager S.G."/>
            <person name="Mawlankar R."/>
        </authorList>
    </citation>
    <scope>NUCLEOTIDE SEQUENCE [LARGE SCALE GENOMIC DNA]</scope>
    <source>
        <strain evidence="8 9">SGD-V-76</strain>
    </source>
</reference>
<dbReference type="GO" id="GO:0046872">
    <property type="term" value="F:metal ion binding"/>
    <property type="evidence" value="ECO:0007669"/>
    <property type="project" value="UniProtKB-KW"/>
</dbReference>
<evidence type="ECO:0000256" key="6">
    <source>
        <dbReference type="RuleBase" id="RU361220"/>
    </source>
</evidence>
<feature type="binding site" evidence="4">
    <location>
        <position position="146"/>
    </location>
    <ligand>
        <name>Ca(2+)</name>
        <dbReference type="ChEBI" id="CHEBI:29108"/>
        <label>1</label>
    </ligand>
</feature>
<dbReference type="CDD" id="cd08997">
    <property type="entry name" value="GH68"/>
    <property type="match status" value="1"/>
</dbReference>
<evidence type="ECO:0000256" key="3">
    <source>
        <dbReference type="PIRSR" id="PIRSR603469-2"/>
    </source>
</evidence>
<dbReference type="Proteomes" id="UP000053681">
    <property type="component" value="Unassembled WGS sequence"/>
</dbReference>
<feature type="active site" description="Proton donor/acceptor" evidence="2">
    <location>
        <position position="362"/>
    </location>
</feature>
<keyword evidence="7" id="KW-0732">Signal</keyword>
<feature type="site" description="Transition state stabilizer" evidence="5">
    <location>
        <position position="267"/>
    </location>
</feature>
<feature type="binding site" evidence="3">
    <location>
        <position position="100"/>
    </location>
    <ligand>
        <name>substrate</name>
    </ligand>
</feature>
<gene>
    <name evidence="8" type="ORF">AS180_14735</name>
</gene>
<dbReference type="AlphaFoldDB" id="A0A0V8JJC4"/>
<proteinExistence type="inferred from homology"/>
<dbReference type="GO" id="GO:0009758">
    <property type="term" value="P:carbohydrate utilization"/>
    <property type="evidence" value="ECO:0007669"/>
    <property type="project" value="InterPro"/>
</dbReference>
<sequence length="496" mass="56061">MNFRNFASKATVASLSAAILLGGSFTPASAKGKGVDEAQAKSYKETYGTSQITREAMKNMVNQHGDKRYTVPGFDESTIKNVESAVKTDKNGNKIKMDVWDTWPLQNADGTVAEYNGYHIVFGLAGDPKNPNDTFIYMFYKKAGDNSVDAWKNAGRVFDDNDKYEANDEHLKGQIEEWSGSALFTDDGEIRLFYTNRGDFNESQKLFGKQTLTTAQVNVSEQQENTLKVDGVEDHKSIYEGGDSKTYESVNKAFEDRNFMNNHTLRDPHYIEDKGRKYLVFEANTGTEYGYSGEESLYNRAYYGNGMKFFRDEFKNLDNSDKKDEAELANGAIGIVEINDDYTLKNEMKPLIVSNTVTDEIERPNIFKKDGKFYLFTSTRGSKMTTDGVDDKDIYMLGYVSNSLTGPYKPMNNTGIVLHQDLDPNDVTWTYAHYVIPQKDSDKFVVTSYMTNRGFFEDKKSTFAPSFLLDMKGNKSSVVQNGTLEQGQITYDEKKK</sequence>